<dbReference type="Pfam" id="PF04717">
    <property type="entry name" value="Phage_base_V"/>
    <property type="match status" value="1"/>
</dbReference>
<comment type="caution">
    <text evidence="7">The sequence shown here is derived from an EMBL/GenBank/DDBJ whole genome shotgun (WGS) entry which is preliminary data.</text>
</comment>
<dbReference type="SUPFAM" id="SSF69255">
    <property type="entry name" value="gp5 N-terminal domain-like"/>
    <property type="match status" value="1"/>
</dbReference>
<dbReference type="Gene3D" id="2.30.110.50">
    <property type="match status" value="1"/>
</dbReference>
<comment type="subcellular location">
    <subcellularLocation>
        <location evidence="1">Secreted</location>
    </subcellularLocation>
</comment>
<dbReference type="SUPFAM" id="SSF69349">
    <property type="entry name" value="Phage fibre proteins"/>
    <property type="match status" value="1"/>
</dbReference>
<sequence>MALAANESIFSIQVASLKDCRVVQFSGEEDISGLFNFTIEVVSADKNIDGDELVGKPGLMVIQDPDSPRFIHGEVASFSHMYWGQKLTHYQLVLVPKFWFLQHRIGTRIFQNLSVPEIIKKVLDEANITEEHYQLKLTGNYQPRVYTLQYNESEYDFLCRLMEEEGIHYHFEHSEDKHVMIMGDAKPVFQKIPLEQLEYHPRSGLMAETDVSFTFWNQEKTVPGKVVTRDYNFEKPKMTLEVEQAGEKLSELQQFYFPGNYTEQADGQRYAKIKTEAHEAQRYAVGGVSNSCRLIPGYIFALTSYEREEFNKEYLVKKVSHTGYQTQSLDSASGDQGSSYSNEYFAIVADTPFRPQGEQPLVIPIDGTQTAFVTGPAGEEIYTDEYGRIKVQFHWDREGQQDEKTSCWIRVNQDWAGGEWGAFKLPRIGHEVIIDYIDGDPNRPLVMGSVYNGESMPPYELPEHKTRSTTKTNSSLGGEGFNEIRFEDKKGQEQVFIHAEKDMDIRVKNDRRDHVEVDRHLIVEKDRFEHIKADSHHQVDVSQFNKVAQKVSETIGQSRQLKVGNNYLEEAGSEVHFKSGQKTVLDAAMELTVKAGGSFIKFDPSGVTLSGPTVSLNSGGSPGKGTNASPDTPTTAVEADKDISGQKFTPTPPQAPAEGKGIEFADMAQQIALADAMTNAKALVQNCNKA</sequence>
<comment type="similarity">
    <text evidence="2">Belongs to the VgrG protein family.</text>
</comment>
<dbReference type="InterPro" id="IPR006531">
    <property type="entry name" value="Gp5/Vgr_OB"/>
</dbReference>
<dbReference type="Pfam" id="PF05954">
    <property type="entry name" value="Phage_GPD"/>
    <property type="match status" value="1"/>
</dbReference>
<protein>
    <submittedName>
        <fullName evidence="7">Type VI secretion system tip protein VgrG</fullName>
    </submittedName>
</protein>
<dbReference type="InterPro" id="IPR006533">
    <property type="entry name" value="T6SS_Vgr_RhsGE"/>
</dbReference>
<gene>
    <name evidence="7" type="ORF">ORQ98_26325</name>
</gene>
<dbReference type="InterPro" id="IPR054030">
    <property type="entry name" value="Gp5_Vgr_C"/>
</dbReference>
<organism evidence="7 8">
    <name type="scientific">Spartinivicinus poritis</name>
    <dbReference type="NCBI Taxonomy" id="2994640"/>
    <lineage>
        <taxon>Bacteria</taxon>
        <taxon>Pseudomonadati</taxon>
        <taxon>Pseudomonadota</taxon>
        <taxon>Gammaproteobacteria</taxon>
        <taxon>Oceanospirillales</taxon>
        <taxon>Zooshikellaceae</taxon>
        <taxon>Spartinivicinus</taxon>
    </lineage>
</organism>
<keyword evidence="8" id="KW-1185">Reference proteome</keyword>
<evidence type="ECO:0000256" key="2">
    <source>
        <dbReference type="ARBA" id="ARBA00005558"/>
    </source>
</evidence>
<name>A0ABT5UGP2_9GAMM</name>
<dbReference type="Pfam" id="PF22178">
    <property type="entry name" value="Gp5_trimer_C"/>
    <property type="match status" value="1"/>
</dbReference>
<dbReference type="Gene3D" id="4.10.220.110">
    <property type="match status" value="1"/>
</dbReference>
<evidence type="ECO:0000256" key="4">
    <source>
        <dbReference type="SAM" id="MobiDB-lite"/>
    </source>
</evidence>
<evidence type="ECO:0000256" key="3">
    <source>
        <dbReference type="ARBA" id="ARBA00022525"/>
    </source>
</evidence>
<feature type="region of interest" description="Disordered" evidence="4">
    <location>
        <begin position="613"/>
        <end position="635"/>
    </location>
</feature>
<keyword evidence="3" id="KW-0964">Secreted</keyword>
<dbReference type="Proteomes" id="UP001528823">
    <property type="component" value="Unassembled WGS sequence"/>
</dbReference>
<feature type="domain" description="Gp5/Type VI secretion system Vgr C-terminal trimerisation" evidence="6">
    <location>
        <begin position="468"/>
        <end position="574"/>
    </location>
</feature>
<evidence type="ECO:0000256" key="1">
    <source>
        <dbReference type="ARBA" id="ARBA00004613"/>
    </source>
</evidence>
<evidence type="ECO:0000259" key="6">
    <source>
        <dbReference type="Pfam" id="PF22178"/>
    </source>
</evidence>
<evidence type="ECO:0000259" key="5">
    <source>
        <dbReference type="Pfam" id="PF04717"/>
    </source>
</evidence>
<dbReference type="InterPro" id="IPR050708">
    <property type="entry name" value="T6SS_VgrG/RHS"/>
</dbReference>
<dbReference type="InterPro" id="IPR037026">
    <property type="entry name" value="Vgr_OB-fold_dom_sf"/>
</dbReference>
<dbReference type="InterPro" id="IPR017847">
    <property type="entry name" value="T6SS_RhsGE_Vgr_subset"/>
</dbReference>
<dbReference type="PANTHER" id="PTHR32305:SF15">
    <property type="entry name" value="PROTEIN RHSA-RELATED"/>
    <property type="match status" value="1"/>
</dbReference>
<accession>A0ABT5UGP2</accession>
<dbReference type="SUPFAM" id="SSF69279">
    <property type="entry name" value="Phage tail proteins"/>
    <property type="match status" value="2"/>
</dbReference>
<feature type="domain" description="Gp5/Type VI secretion system Vgr protein OB-fold" evidence="5">
    <location>
        <begin position="384"/>
        <end position="451"/>
    </location>
</feature>
<dbReference type="NCBIfam" id="TIGR01646">
    <property type="entry name" value="vgr_GE"/>
    <property type="match status" value="1"/>
</dbReference>
<evidence type="ECO:0000313" key="8">
    <source>
        <dbReference type="Proteomes" id="UP001528823"/>
    </source>
</evidence>
<reference evidence="7 8" key="1">
    <citation type="submission" date="2022-11" db="EMBL/GenBank/DDBJ databases">
        <title>Spartinivicinus poritis sp. nov., isolated from scleractinian coral Porites lutea.</title>
        <authorList>
            <person name="Zhang G."/>
            <person name="Cai L."/>
            <person name="Wei Q."/>
        </authorList>
    </citation>
    <scope>NUCLEOTIDE SEQUENCE [LARGE SCALE GENOMIC DNA]</scope>
    <source>
        <strain evidence="7 8">A2-2</strain>
    </source>
</reference>
<dbReference type="RefSeq" id="WP_274691788.1">
    <property type="nucleotide sequence ID" value="NZ_JAPMOU010000065.1"/>
</dbReference>
<dbReference type="PANTHER" id="PTHR32305">
    <property type="match status" value="1"/>
</dbReference>
<dbReference type="EMBL" id="JAPMOU010000065">
    <property type="protein sequence ID" value="MDE1465482.1"/>
    <property type="molecule type" value="Genomic_DNA"/>
</dbReference>
<feature type="region of interest" description="Disordered" evidence="4">
    <location>
        <begin position="458"/>
        <end position="480"/>
    </location>
</feature>
<evidence type="ECO:0000313" key="7">
    <source>
        <dbReference type="EMBL" id="MDE1465482.1"/>
    </source>
</evidence>
<dbReference type="Gene3D" id="2.40.50.230">
    <property type="entry name" value="Gp5 N-terminal domain"/>
    <property type="match status" value="1"/>
</dbReference>
<proteinExistence type="inferred from homology"/>
<dbReference type="NCBIfam" id="TIGR03361">
    <property type="entry name" value="VI_Rhs_Vgr"/>
    <property type="match status" value="1"/>
</dbReference>
<dbReference type="Gene3D" id="3.55.50.10">
    <property type="entry name" value="Baseplate protein-like domains"/>
    <property type="match status" value="1"/>
</dbReference>